<dbReference type="OrthoDB" id="427845at2759"/>
<dbReference type="AlphaFoldDB" id="C5M1K2"/>
<evidence type="ECO:0000313" key="2">
    <source>
        <dbReference type="Proteomes" id="UP000007800"/>
    </source>
</evidence>
<reference evidence="1 2" key="1">
    <citation type="submission" date="2008-07" db="EMBL/GenBank/DDBJ databases">
        <authorList>
            <person name="El-Sayed N."/>
            <person name="Caler E."/>
            <person name="Inman J."/>
            <person name="Amedeo P."/>
            <person name="Hass B."/>
            <person name="Wortman J."/>
        </authorList>
    </citation>
    <scope>NUCLEOTIDE SEQUENCE [LARGE SCALE GENOMIC DNA]</scope>
    <source>
        <strain evidence="2">ATCC 50983 / TXsc</strain>
    </source>
</reference>
<dbReference type="EMBL" id="GG687512">
    <property type="protein sequence ID" value="EEQ97141.1"/>
    <property type="molecule type" value="Genomic_DNA"/>
</dbReference>
<evidence type="ECO:0000313" key="1">
    <source>
        <dbReference type="EMBL" id="EEQ97141.1"/>
    </source>
</evidence>
<dbReference type="InParanoid" id="C5M1K2"/>
<dbReference type="Proteomes" id="UP000007800">
    <property type="component" value="Unassembled WGS sequence"/>
</dbReference>
<keyword evidence="2" id="KW-1185">Reference proteome</keyword>
<protein>
    <submittedName>
        <fullName evidence="1">Uncharacterized protein</fullName>
    </submittedName>
</protein>
<gene>
    <name evidence="1" type="ORF">Pmar_PMAR026130</name>
</gene>
<name>C5M1K2_PERM5</name>
<feature type="non-terminal residue" evidence="1">
    <location>
        <position position="144"/>
    </location>
</feature>
<organism evidence="2">
    <name type="scientific">Perkinsus marinus (strain ATCC 50983 / TXsc)</name>
    <dbReference type="NCBI Taxonomy" id="423536"/>
    <lineage>
        <taxon>Eukaryota</taxon>
        <taxon>Sar</taxon>
        <taxon>Alveolata</taxon>
        <taxon>Perkinsozoa</taxon>
        <taxon>Perkinsea</taxon>
        <taxon>Perkinsida</taxon>
        <taxon>Perkinsidae</taxon>
        <taxon>Perkinsus</taxon>
    </lineage>
</organism>
<accession>C5M1K2</accession>
<dbReference type="RefSeq" id="XP_002764424.1">
    <property type="nucleotide sequence ID" value="XM_002764378.1"/>
</dbReference>
<dbReference type="GeneID" id="9053481"/>
<sequence>MIDYSPPLDAKSWKGVQLDDPARRVFRTEQKATAVYVRPSLKDPERRSDVFVSVLADPGVPTWLVPNSLVKWILRLGARGFVDKVMSVMTGCTDDPTHRYAVRVAERYEELYWKYAYYGFYPPEAVVSRKAREHLFMKRHIKSI</sequence>
<proteinExistence type="predicted"/>